<accession>A0A067GN18</accession>
<feature type="compositionally biased region" description="Polar residues" evidence="1">
    <location>
        <begin position="167"/>
        <end position="177"/>
    </location>
</feature>
<feature type="compositionally biased region" description="Polar residues" evidence="1">
    <location>
        <begin position="194"/>
        <end position="203"/>
    </location>
</feature>
<dbReference type="PANTHER" id="PTHR31110:SF2">
    <property type="entry name" value="PESTICIDAL CRYSTAL CRY8BA PROTEIN"/>
    <property type="match status" value="1"/>
</dbReference>
<name>A0A067GN18_CITSI</name>
<sequence>MFTDGLDNSSLRWVREKQVPYSNSNLRPRIDPITNRRGFDLPPPSKFRSGHLPTTAIPLSRTLPRDAEESASASENEMITDSEDDVYSGRYSLDSSSQDQRIPPHGNSAQRHARYASDYGYSDVSSSRETIFGRERNVGERFVRGSERTVYTEEDEEESDSAASSEFSTTQVASVSGASGMRRRANVSEGYASSVASGANVKSTSEKDLRSRNMHMEKFTDDEDDDVPSAPPFSGSALEIKQCREQIPASRVQSATVTTHAHASSTQQDPNASKPLSGVKPSDNTGSRTAAVVDSAVPSSSHPARLPTFHASALGPWHAVIAYDACVRLCLHALG</sequence>
<dbReference type="PaxDb" id="2711-XP_006472500.1"/>
<protein>
    <submittedName>
        <fullName evidence="2">Uncharacterized protein</fullName>
    </submittedName>
</protein>
<organism evidence="2 3">
    <name type="scientific">Citrus sinensis</name>
    <name type="common">Sweet orange</name>
    <name type="synonym">Citrus aurantium var. sinensis</name>
    <dbReference type="NCBI Taxonomy" id="2711"/>
    <lineage>
        <taxon>Eukaryota</taxon>
        <taxon>Viridiplantae</taxon>
        <taxon>Streptophyta</taxon>
        <taxon>Embryophyta</taxon>
        <taxon>Tracheophyta</taxon>
        <taxon>Spermatophyta</taxon>
        <taxon>Magnoliopsida</taxon>
        <taxon>eudicotyledons</taxon>
        <taxon>Gunneridae</taxon>
        <taxon>Pentapetalae</taxon>
        <taxon>rosids</taxon>
        <taxon>malvids</taxon>
        <taxon>Sapindales</taxon>
        <taxon>Rutaceae</taxon>
        <taxon>Aurantioideae</taxon>
        <taxon>Citrus</taxon>
    </lineage>
</organism>
<feature type="compositionally biased region" description="Low complexity" evidence="1">
    <location>
        <begin position="290"/>
        <end position="303"/>
    </location>
</feature>
<feature type="compositionally biased region" description="Basic and acidic residues" evidence="1">
    <location>
        <begin position="131"/>
        <end position="151"/>
    </location>
</feature>
<dbReference type="PANTHER" id="PTHR31110">
    <property type="entry name" value="PESTICIDAL CRYSTAL CRY8BA PROTEIN"/>
    <property type="match status" value="1"/>
</dbReference>
<dbReference type="EMBL" id="KK784876">
    <property type="protein sequence ID" value="KDO81123.1"/>
    <property type="molecule type" value="Genomic_DNA"/>
</dbReference>
<dbReference type="STRING" id="2711.A0A067GN18"/>
<proteinExistence type="predicted"/>
<feature type="region of interest" description="Disordered" evidence="1">
    <location>
        <begin position="245"/>
        <end position="303"/>
    </location>
</feature>
<evidence type="ECO:0000313" key="3">
    <source>
        <dbReference type="Proteomes" id="UP000027120"/>
    </source>
</evidence>
<keyword evidence="3" id="KW-1185">Reference proteome</keyword>
<dbReference type="Proteomes" id="UP000027120">
    <property type="component" value="Unassembled WGS sequence"/>
</dbReference>
<dbReference type="eggNOG" id="ENOG502QTE9">
    <property type="taxonomic scope" value="Eukaryota"/>
</dbReference>
<gene>
    <name evidence="2" type="ORF">CISIN_1g019810mg</name>
</gene>
<evidence type="ECO:0000313" key="2">
    <source>
        <dbReference type="EMBL" id="KDO81123.1"/>
    </source>
</evidence>
<reference evidence="2 3" key="1">
    <citation type="submission" date="2014-04" db="EMBL/GenBank/DDBJ databases">
        <authorList>
            <consortium name="International Citrus Genome Consortium"/>
            <person name="Gmitter F."/>
            <person name="Chen C."/>
            <person name="Farmerie W."/>
            <person name="Harkins T."/>
            <person name="Desany B."/>
            <person name="Mohiuddin M."/>
            <person name="Kodira C."/>
            <person name="Borodovsky M."/>
            <person name="Lomsadze A."/>
            <person name="Burns P."/>
            <person name="Jenkins J."/>
            <person name="Prochnik S."/>
            <person name="Shu S."/>
            <person name="Chapman J."/>
            <person name="Pitluck S."/>
            <person name="Schmutz J."/>
            <person name="Rokhsar D."/>
        </authorList>
    </citation>
    <scope>NUCLEOTIDE SEQUENCE</scope>
</reference>
<feature type="compositionally biased region" description="Low complexity" evidence="1">
    <location>
        <begin position="252"/>
        <end position="267"/>
    </location>
</feature>
<dbReference type="AlphaFoldDB" id="A0A067GN18"/>
<feature type="region of interest" description="Disordered" evidence="1">
    <location>
        <begin position="25"/>
        <end position="212"/>
    </location>
</feature>
<evidence type="ECO:0000256" key="1">
    <source>
        <dbReference type="SAM" id="MobiDB-lite"/>
    </source>
</evidence>